<keyword evidence="2" id="KW-1185">Reference proteome</keyword>
<name>A0A0E0B9X2_9ORYZ</name>
<evidence type="ECO:0000313" key="2">
    <source>
        <dbReference type="Proteomes" id="UP000026961"/>
    </source>
</evidence>
<evidence type="ECO:0000313" key="1">
    <source>
        <dbReference type="EnsemblPlants" id="OGLUM10G08190.1"/>
    </source>
</evidence>
<proteinExistence type="predicted"/>
<dbReference type="HOGENOM" id="CLU_2444420_0_0_1"/>
<dbReference type="AlphaFoldDB" id="A0A0E0B9X2"/>
<reference evidence="1" key="1">
    <citation type="submission" date="2015-04" db="UniProtKB">
        <authorList>
            <consortium name="EnsemblPlants"/>
        </authorList>
    </citation>
    <scope>IDENTIFICATION</scope>
</reference>
<dbReference type="Proteomes" id="UP000026961">
    <property type="component" value="Chromosome 10"/>
</dbReference>
<sequence length="90" mass="9567">MGGTSAHRGHRSSAGGESEWRMFSGGGACRNIDWMYPKGCMHVYSIGCRVLTEMLDKAGGACRAAATGSSMAAWHNSRVDVGCSICKRSH</sequence>
<dbReference type="Gramene" id="OGLUM10G08190.1">
    <property type="protein sequence ID" value="OGLUM10G08190.1"/>
    <property type="gene ID" value="OGLUM10G08190"/>
</dbReference>
<organism evidence="1">
    <name type="scientific">Oryza glumipatula</name>
    <dbReference type="NCBI Taxonomy" id="40148"/>
    <lineage>
        <taxon>Eukaryota</taxon>
        <taxon>Viridiplantae</taxon>
        <taxon>Streptophyta</taxon>
        <taxon>Embryophyta</taxon>
        <taxon>Tracheophyta</taxon>
        <taxon>Spermatophyta</taxon>
        <taxon>Magnoliopsida</taxon>
        <taxon>Liliopsida</taxon>
        <taxon>Poales</taxon>
        <taxon>Poaceae</taxon>
        <taxon>BOP clade</taxon>
        <taxon>Oryzoideae</taxon>
        <taxon>Oryzeae</taxon>
        <taxon>Oryzinae</taxon>
        <taxon>Oryza</taxon>
    </lineage>
</organism>
<protein>
    <submittedName>
        <fullName evidence="1">Uncharacterized protein</fullName>
    </submittedName>
</protein>
<reference evidence="1" key="2">
    <citation type="submission" date="2018-05" db="EMBL/GenBank/DDBJ databases">
        <title>OgluRS3 (Oryza glumaepatula Reference Sequence Version 3).</title>
        <authorList>
            <person name="Zhang J."/>
            <person name="Kudrna D."/>
            <person name="Lee S."/>
            <person name="Talag J."/>
            <person name="Welchert J."/>
            <person name="Wing R.A."/>
        </authorList>
    </citation>
    <scope>NUCLEOTIDE SEQUENCE [LARGE SCALE GENOMIC DNA]</scope>
</reference>
<dbReference type="EnsemblPlants" id="OGLUM10G08190.1">
    <property type="protein sequence ID" value="OGLUM10G08190.1"/>
    <property type="gene ID" value="OGLUM10G08190"/>
</dbReference>
<accession>A0A0E0B9X2</accession>